<proteinExistence type="predicted"/>
<sequence length="16" mass="1782">MRKSAISEILIGVHNN</sequence>
<reference evidence="1" key="1">
    <citation type="submission" date="2018-02" db="EMBL/GenBank/DDBJ databases">
        <title>Rhizophora mucronata_Transcriptome.</title>
        <authorList>
            <person name="Meera S.P."/>
            <person name="Sreeshan A."/>
            <person name="Augustine A."/>
        </authorList>
    </citation>
    <scope>NUCLEOTIDE SEQUENCE</scope>
    <source>
        <tissue evidence="1">Leaf</tissue>
    </source>
</reference>
<evidence type="ECO:0000313" key="1">
    <source>
        <dbReference type="EMBL" id="MBX73954.1"/>
    </source>
</evidence>
<dbReference type="AlphaFoldDB" id="A0A2P2R4A4"/>
<accession>A0A2P2R4A4</accession>
<dbReference type="EMBL" id="GGEC01093470">
    <property type="protein sequence ID" value="MBX73954.1"/>
    <property type="molecule type" value="Transcribed_RNA"/>
</dbReference>
<name>A0A2P2R4A4_RHIMU</name>
<protein>
    <submittedName>
        <fullName evidence="1">Uncharacterized protein</fullName>
    </submittedName>
</protein>
<organism evidence="1">
    <name type="scientific">Rhizophora mucronata</name>
    <name type="common">Asiatic mangrove</name>
    <dbReference type="NCBI Taxonomy" id="61149"/>
    <lineage>
        <taxon>Eukaryota</taxon>
        <taxon>Viridiplantae</taxon>
        <taxon>Streptophyta</taxon>
        <taxon>Embryophyta</taxon>
        <taxon>Tracheophyta</taxon>
        <taxon>Spermatophyta</taxon>
        <taxon>Magnoliopsida</taxon>
        <taxon>eudicotyledons</taxon>
        <taxon>Gunneridae</taxon>
        <taxon>Pentapetalae</taxon>
        <taxon>rosids</taxon>
        <taxon>fabids</taxon>
        <taxon>Malpighiales</taxon>
        <taxon>Rhizophoraceae</taxon>
        <taxon>Rhizophora</taxon>
    </lineage>
</organism>